<dbReference type="GO" id="GO:0004838">
    <property type="term" value="F:L-tyrosine-2-oxoglutarate transaminase activity"/>
    <property type="evidence" value="ECO:0007669"/>
    <property type="project" value="TreeGrafter"/>
</dbReference>
<dbReference type="GO" id="GO:0030170">
    <property type="term" value="F:pyridoxal phosphate binding"/>
    <property type="evidence" value="ECO:0007669"/>
    <property type="project" value="InterPro"/>
</dbReference>
<reference evidence="8 9" key="1">
    <citation type="submission" date="2020-08" db="EMBL/GenBank/DDBJ databases">
        <title>Genomic Encyclopedia of Type Strains, Phase IV (KMG-IV): sequencing the most valuable type-strain genomes for metagenomic binning, comparative biology and taxonomic classification.</title>
        <authorList>
            <person name="Goeker M."/>
        </authorList>
    </citation>
    <scope>NUCLEOTIDE SEQUENCE [LARGE SCALE GENOMIC DNA]</scope>
    <source>
        <strain evidence="8 9">DSM 22198</strain>
    </source>
</reference>
<dbReference type="Pfam" id="PF00155">
    <property type="entry name" value="Aminotran_1_2"/>
    <property type="match status" value="1"/>
</dbReference>
<proteinExistence type="inferred from homology"/>
<dbReference type="NCBIfam" id="NF006719">
    <property type="entry name" value="PRK09257.1"/>
    <property type="match status" value="1"/>
</dbReference>
<comment type="similarity">
    <text evidence="2">Belongs to the class-I pyridoxal-phosphate-dependent aminotransferase family.</text>
</comment>
<dbReference type="InterPro" id="IPR015422">
    <property type="entry name" value="PyrdxlP-dep_Trfase_small"/>
</dbReference>
<protein>
    <submittedName>
        <fullName evidence="8">Aromatic-amino-acid transaminase</fullName>
        <ecNumber evidence="8">2.6.1.57</ecNumber>
    </submittedName>
</protein>
<keyword evidence="5 8" id="KW-0808">Transferase</keyword>
<accession>A0A7X0B0J4</accession>
<evidence type="ECO:0000256" key="2">
    <source>
        <dbReference type="ARBA" id="ARBA00007441"/>
    </source>
</evidence>
<dbReference type="InterPro" id="IPR004839">
    <property type="entry name" value="Aminotransferase_I/II_large"/>
</dbReference>
<dbReference type="EMBL" id="JACIIZ010000006">
    <property type="protein sequence ID" value="MBB6251949.1"/>
    <property type="molecule type" value="Genomic_DNA"/>
</dbReference>
<evidence type="ECO:0000313" key="9">
    <source>
        <dbReference type="Proteomes" id="UP000539175"/>
    </source>
</evidence>
<evidence type="ECO:0000256" key="3">
    <source>
        <dbReference type="ARBA" id="ARBA00011738"/>
    </source>
</evidence>
<feature type="domain" description="Aminotransferase class I/classII large" evidence="7">
    <location>
        <begin position="38"/>
        <end position="399"/>
    </location>
</feature>
<comment type="caution">
    <text evidence="8">The sequence shown here is derived from an EMBL/GenBank/DDBJ whole genome shotgun (WGS) entry which is preliminary data.</text>
</comment>
<name>A0A7X0B0J4_9PROT</name>
<sequence length="403" mass="42817">MSAPTPFDGSTLFDALKQQPADALLSLIGLYRDDPRPQKLDLGVGVYRDETGATPVLRAVKAAEARLLETQDSKSYLGPEGDIRYTELLQPIVFGKAVPADRLAGVQTPGGTGALRLAAELIAAAQANGKGAGVKVWLGTPTWPNHAPIMAAAGLAVATYRYYDQASQTVLFDEMVEALKGAAAGDIVLLHGCCHNPAGADLDLDQWRAVARLVAERGLIPLIDLAYQGLGDGLEEDATGARLVLDAVPDALLAYSCDKNFGVYRDRVGALYVKAATPARTELIRSNILSLARANWSMPPDHGAALVRIILDDAGLTANWRAELDGMRARINQVRQALAAGDPSLAFLGRQRGMFSLLPLSGEQVGILRRDHAVYMAGSGRVNLAGLTLATVPQLIQSLKAVR</sequence>
<evidence type="ECO:0000256" key="6">
    <source>
        <dbReference type="ARBA" id="ARBA00022898"/>
    </source>
</evidence>
<dbReference type="PANTHER" id="PTHR11879">
    <property type="entry name" value="ASPARTATE AMINOTRANSFERASE"/>
    <property type="match status" value="1"/>
</dbReference>
<evidence type="ECO:0000256" key="4">
    <source>
        <dbReference type="ARBA" id="ARBA00022576"/>
    </source>
</evidence>
<dbReference type="RefSeq" id="WP_281384645.1">
    <property type="nucleotide sequence ID" value="NZ_JACIIZ010000006.1"/>
</dbReference>
<evidence type="ECO:0000313" key="8">
    <source>
        <dbReference type="EMBL" id="MBB6251949.1"/>
    </source>
</evidence>
<dbReference type="InterPro" id="IPR015421">
    <property type="entry name" value="PyrdxlP-dep_Trfase_major"/>
</dbReference>
<dbReference type="GO" id="GO:0004069">
    <property type="term" value="F:L-aspartate:2-oxoglutarate aminotransferase activity"/>
    <property type="evidence" value="ECO:0007669"/>
    <property type="project" value="TreeGrafter"/>
</dbReference>
<dbReference type="SUPFAM" id="SSF53383">
    <property type="entry name" value="PLP-dependent transferases"/>
    <property type="match status" value="1"/>
</dbReference>
<keyword evidence="9" id="KW-1185">Reference proteome</keyword>
<gene>
    <name evidence="8" type="ORF">FHS74_002509</name>
</gene>
<dbReference type="AlphaFoldDB" id="A0A7X0B0J4"/>
<dbReference type="InterPro" id="IPR015424">
    <property type="entry name" value="PyrdxlP-dep_Trfase"/>
</dbReference>
<evidence type="ECO:0000256" key="1">
    <source>
        <dbReference type="ARBA" id="ARBA00001933"/>
    </source>
</evidence>
<dbReference type="CDD" id="cd00609">
    <property type="entry name" value="AAT_like"/>
    <property type="match status" value="1"/>
</dbReference>
<dbReference type="PANTHER" id="PTHR11879:SF22">
    <property type="entry name" value="ASPARTATE AMINOTRANSFERASE, MITOCHONDRIAL"/>
    <property type="match status" value="1"/>
</dbReference>
<evidence type="ECO:0000256" key="5">
    <source>
        <dbReference type="ARBA" id="ARBA00022679"/>
    </source>
</evidence>
<comment type="subunit">
    <text evidence="3">Homodimer.</text>
</comment>
<evidence type="ECO:0000259" key="7">
    <source>
        <dbReference type="Pfam" id="PF00155"/>
    </source>
</evidence>
<dbReference type="Gene3D" id="3.40.640.10">
    <property type="entry name" value="Type I PLP-dependent aspartate aminotransferase-like (Major domain)"/>
    <property type="match status" value="1"/>
</dbReference>
<dbReference type="GO" id="GO:0042802">
    <property type="term" value="F:identical protein binding"/>
    <property type="evidence" value="ECO:0007669"/>
    <property type="project" value="TreeGrafter"/>
</dbReference>
<keyword evidence="4 8" id="KW-0032">Aminotransferase</keyword>
<dbReference type="GO" id="GO:0005829">
    <property type="term" value="C:cytosol"/>
    <property type="evidence" value="ECO:0007669"/>
    <property type="project" value="TreeGrafter"/>
</dbReference>
<dbReference type="EC" id="2.6.1.57" evidence="8"/>
<dbReference type="Proteomes" id="UP000539175">
    <property type="component" value="Unassembled WGS sequence"/>
</dbReference>
<dbReference type="InterPro" id="IPR000796">
    <property type="entry name" value="Asp_trans"/>
</dbReference>
<keyword evidence="6" id="KW-0663">Pyridoxal phosphate</keyword>
<comment type="cofactor">
    <cofactor evidence="1">
        <name>pyridoxal 5'-phosphate</name>
        <dbReference type="ChEBI" id="CHEBI:597326"/>
    </cofactor>
</comment>
<dbReference type="Gene3D" id="3.90.1150.10">
    <property type="entry name" value="Aspartate Aminotransferase, domain 1"/>
    <property type="match status" value="1"/>
</dbReference>
<dbReference type="GO" id="GO:0033585">
    <property type="term" value="P:L-phenylalanine biosynthetic process from chorismate via phenylpyruvate"/>
    <property type="evidence" value="ECO:0007669"/>
    <property type="project" value="TreeGrafter"/>
</dbReference>
<dbReference type="PRINTS" id="PR00799">
    <property type="entry name" value="TRANSAMINASE"/>
</dbReference>
<organism evidence="8 9">
    <name type="scientific">Nitrospirillum iridis</name>
    <dbReference type="NCBI Taxonomy" id="765888"/>
    <lineage>
        <taxon>Bacteria</taxon>
        <taxon>Pseudomonadati</taxon>
        <taxon>Pseudomonadota</taxon>
        <taxon>Alphaproteobacteria</taxon>
        <taxon>Rhodospirillales</taxon>
        <taxon>Azospirillaceae</taxon>
        <taxon>Nitrospirillum</taxon>
    </lineage>
</organism>